<dbReference type="InterPro" id="IPR023393">
    <property type="entry name" value="START-like_dom_sf"/>
</dbReference>
<dbReference type="InterPro" id="IPR019587">
    <property type="entry name" value="Polyketide_cyclase/dehydratase"/>
</dbReference>
<gene>
    <name evidence="1" type="ORF">ACFO3M_03545</name>
</gene>
<dbReference type="Proteomes" id="UP001596025">
    <property type="component" value="Unassembled WGS sequence"/>
</dbReference>
<evidence type="ECO:0000313" key="1">
    <source>
        <dbReference type="EMBL" id="MFC4692456.1"/>
    </source>
</evidence>
<reference evidence="2" key="1">
    <citation type="journal article" date="2019" name="Int. J. Syst. Evol. Microbiol.">
        <title>The Global Catalogue of Microorganisms (GCM) 10K type strain sequencing project: providing services to taxonomists for standard genome sequencing and annotation.</title>
        <authorList>
            <consortium name="The Broad Institute Genomics Platform"/>
            <consortium name="The Broad Institute Genome Sequencing Center for Infectious Disease"/>
            <person name="Wu L."/>
            <person name="Ma J."/>
        </authorList>
    </citation>
    <scope>NUCLEOTIDE SEQUENCE [LARGE SCALE GENOMIC DNA]</scope>
    <source>
        <strain evidence="2">CCUG 62763</strain>
    </source>
</reference>
<dbReference type="Gene3D" id="3.30.530.20">
    <property type="match status" value="1"/>
</dbReference>
<comment type="caution">
    <text evidence="1">The sequence shown here is derived from an EMBL/GenBank/DDBJ whole genome shotgun (WGS) entry which is preliminary data.</text>
</comment>
<name>A0ABV9LE62_9ACTN</name>
<dbReference type="EMBL" id="JBHSGR010000002">
    <property type="protein sequence ID" value="MFC4692456.1"/>
    <property type="molecule type" value="Genomic_DNA"/>
</dbReference>
<evidence type="ECO:0000313" key="2">
    <source>
        <dbReference type="Proteomes" id="UP001596025"/>
    </source>
</evidence>
<dbReference type="RefSeq" id="WP_387986414.1">
    <property type="nucleotide sequence ID" value="NZ_JBHSGR010000002.1"/>
</dbReference>
<keyword evidence="2" id="KW-1185">Reference proteome</keyword>
<dbReference type="CDD" id="cd07821">
    <property type="entry name" value="PYR_PYL_RCAR_like"/>
    <property type="match status" value="1"/>
</dbReference>
<dbReference type="SUPFAM" id="SSF55961">
    <property type="entry name" value="Bet v1-like"/>
    <property type="match status" value="1"/>
</dbReference>
<dbReference type="Pfam" id="PF10604">
    <property type="entry name" value="Polyketide_cyc2"/>
    <property type="match status" value="1"/>
</dbReference>
<organism evidence="1 2">
    <name type="scientific">Geodermatophilus arenarius</name>
    <dbReference type="NCBI Taxonomy" id="1137990"/>
    <lineage>
        <taxon>Bacteria</taxon>
        <taxon>Bacillati</taxon>
        <taxon>Actinomycetota</taxon>
        <taxon>Actinomycetes</taxon>
        <taxon>Geodermatophilales</taxon>
        <taxon>Geodermatophilaceae</taxon>
        <taxon>Geodermatophilus</taxon>
    </lineage>
</organism>
<sequence>MASVRKQVHLDAPPERVWDAVRGVGALHERLVPGFVVDTRLEDDARVVTFADGTVQREPLVDVDDDRRRLVHTAVDSPLGATHHNASVEVLPDGAGTRLEWVVDVLPHGVRDRLDRAMEAGAAAMRAAIDRRPS</sequence>
<protein>
    <submittedName>
        <fullName evidence="1">SRPBCC family protein</fullName>
    </submittedName>
</protein>
<accession>A0ABV9LE62</accession>
<proteinExistence type="predicted"/>